<name>A0A347W5Z8_9HELI</name>
<evidence type="ECO:0000256" key="4">
    <source>
        <dbReference type="SAM" id="Phobius"/>
    </source>
</evidence>
<evidence type="ECO:0000313" key="7">
    <source>
        <dbReference type="Proteomes" id="UP000029714"/>
    </source>
</evidence>
<gene>
    <name evidence="5" type="ORF">DCO61_10590</name>
    <name evidence="6" type="ORF">LS64_009295</name>
</gene>
<proteinExistence type="inferred from homology"/>
<dbReference type="PANTHER" id="PTHR33607">
    <property type="entry name" value="ENDONUCLEASE-1"/>
    <property type="match status" value="1"/>
</dbReference>
<dbReference type="AlphaFoldDB" id="A0A347W5Z8"/>
<dbReference type="SUPFAM" id="SSF54060">
    <property type="entry name" value="His-Me finger endonucleases"/>
    <property type="match status" value="1"/>
</dbReference>
<evidence type="ECO:0000256" key="1">
    <source>
        <dbReference type="ARBA" id="ARBA00006429"/>
    </source>
</evidence>
<dbReference type="Proteomes" id="UP000029714">
    <property type="component" value="Unassembled WGS sequence"/>
</dbReference>
<dbReference type="OrthoDB" id="9800417at2"/>
<dbReference type="PROSITE" id="PS51257">
    <property type="entry name" value="PROKAR_LIPOPROTEIN"/>
    <property type="match status" value="1"/>
</dbReference>
<keyword evidence="7" id="KW-1185">Reference proteome</keyword>
<reference evidence="6 7" key="1">
    <citation type="journal article" date="2014" name="Genome Announc.">
        <title>Draft genome sequences of eight enterohepatic helicobacter species isolated from both laboratory and wild rodents.</title>
        <authorList>
            <person name="Sheh A."/>
            <person name="Shen Z."/>
            <person name="Fox J.G."/>
        </authorList>
    </citation>
    <scope>NUCLEOTIDE SEQUENCE [LARGE SCALE GENOMIC DNA]</scope>
    <source>
        <strain evidence="6 7">MIT 97-6194</strain>
    </source>
</reference>
<evidence type="ECO:0000313" key="6">
    <source>
        <dbReference type="EMBL" id="TLD92980.1"/>
    </source>
</evidence>
<reference evidence="6 7" key="2">
    <citation type="journal article" date="2016" name="Infect. Immun.">
        <title>Helicobacter saguini, a Novel Helicobacter Isolated from Cotton-Top Tamarins with Ulcerative Colitis, Has Proinflammatory Properties and Induces Typhlocolitis and Dysplasia in Gnotobiotic IL-10-/- Mice.</title>
        <authorList>
            <person name="Shen Z."/>
            <person name="Mannion A."/>
            <person name="Whary M.T."/>
            <person name="Muthupalani S."/>
            <person name="Sheh A."/>
            <person name="Feng Y."/>
            <person name="Gong G."/>
            <person name="Vandamme P."/>
            <person name="Holcombe H.R."/>
            <person name="Paster B.J."/>
            <person name="Fox J.G."/>
        </authorList>
    </citation>
    <scope>NUCLEOTIDE SEQUENCE [LARGE SCALE GENOMIC DNA]</scope>
    <source>
        <strain evidence="6 7">MIT 97-6194</strain>
    </source>
</reference>
<dbReference type="EMBL" id="QBIU01000002">
    <property type="protein sequence ID" value="MWV70427.1"/>
    <property type="molecule type" value="Genomic_DNA"/>
</dbReference>
<dbReference type="InterPro" id="IPR044925">
    <property type="entry name" value="His-Me_finger_sf"/>
</dbReference>
<feature type="transmembrane region" description="Helical" evidence="4">
    <location>
        <begin position="7"/>
        <end position="26"/>
    </location>
</feature>
<evidence type="ECO:0000256" key="2">
    <source>
        <dbReference type="ARBA" id="ARBA00022722"/>
    </source>
</evidence>
<dbReference type="Proteomes" id="UP000477070">
    <property type="component" value="Unassembled WGS sequence"/>
</dbReference>
<dbReference type="InterPro" id="IPR007346">
    <property type="entry name" value="Endonuclease-I"/>
</dbReference>
<evidence type="ECO:0000313" key="5">
    <source>
        <dbReference type="EMBL" id="MWV70427.1"/>
    </source>
</evidence>
<comment type="caution">
    <text evidence="6">The sequence shown here is derived from an EMBL/GenBank/DDBJ whole genome shotgun (WGS) entry which is preliminary data.</text>
</comment>
<accession>A0A347W5Z8</accession>
<dbReference type="PANTHER" id="PTHR33607:SF2">
    <property type="entry name" value="ENDONUCLEASE-1"/>
    <property type="match status" value="1"/>
</dbReference>
<dbReference type="Pfam" id="PF04231">
    <property type="entry name" value="Endonuclease_1"/>
    <property type="match status" value="1"/>
</dbReference>
<keyword evidence="2" id="KW-0540">Nuclease</keyword>
<keyword evidence="4" id="KW-1133">Transmembrane helix</keyword>
<sequence>MRLRKKLTFSTFLLLIFACIYFLYLYQTATPKDFKEAKKILKKAWKMQDFTHDFYCNAPFEITQNGLKVIESSVYSPRKKYTKKGAINERAKVIEFEHIMPAHNFGQHLACWRRGGRAACKEDAKFNAMEADLQNLVPAIGEINGDRNNFRYAQAPRDLAYTQYGGCQVFSDFKARRFYPAEYSKGLIARTYLYMSEKYDINLSDSERKLMESWDKMYPPNDYEKARNAAIQKAKILYAFTKIKEIF</sequence>
<dbReference type="GO" id="GO:0016787">
    <property type="term" value="F:hydrolase activity"/>
    <property type="evidence" value="ECO:0007669"/>
    <property type="project" value="UniProtKB-KW"/>
</dbReference>
<organism evidence="6 7">
    <name type="scientific">Helicobacter saguini</name>
    <dbReference type="NCBI Taxonomy" id="1548018"/>
    <lineage>
        <taxon>Bacteria</taxon>
        <taxon>Pseudomonadati</taxon>
        <taxon>Campylobacterota</taxon>
        <taxon>Epsilonproteobacteria</taxon>
        <taxon>Campylobacterales</taxon>
        <taxon>Helicobacteraceae</taxon>
        <taxon>Helicobacter</taxon>
    </lineage>
</organism>
<keyword evidence="4" id="KW-0812">Transmembrane</keyword>
<evidence type="ECO:0000256" key="3">
    <source>
        <dbReference type="ARBA" id="ARBA00022801"/>
    </source>
</evidence>
<reference evidence="6" key="3">
    <citation type="submission" date="2018-04" db="EMBL/GenBank/DDBJ databases">
        <authorList>
            <person name="Sheh A."/>
            <person name="Shen Z."/>
            <person name="Mannion A.J."/>
            <person name="Fox J.G."/>
        </authorList>
    </citation>
    <scope>NUCLEOTIDE SEQUENCE</scope>
    <source>
        <strain evidence="6">MIT 97-6194</strain>
    </source>
</reference>
<dbReference type="EMBL" id="JRMP02000016">
    <property type="protein sequence ID" value="TLD92980.1"/>
    <property type="molecule type" value="Genomic_DNA"/>
</dbReference>
<keyword evidence="4" id="KW-0472">Membrane</keyword>
<protein>
    <submittedName>
        <fullName evidence="6">Deoxyribonuclease</fullName>
    </submittedName>
</protein>
<evidence type="ECO:0000313" key="8">
    <source>
        <dbReference type="Proteomes" id="UP000477070"/>
    </source>
</evidence>
<keyword evidence="3" id="KW-0378">Hydrolase</keyword>
<comment type="similarity">
    <text evidence="1">Belongs to the EndA/NucM nuclease family.</text>
</comment>
<reference evidence="5 8" key="4">
    <citation type="submission" date="2019-12" db="EMBL/GenBank/DDBJ databases">
        <title>Multi-Generational Helicobacter saguini Isolates.</title>
        <authorList>
            <person name="Mannion A."/>
            <person name="Shen Z."/>
            <person name="Fox J.G."/>
        </authorList>
    </citation>
    <scope>NUCLEOTIDE SEQUENCE [LARGE SCALE GENOMIC DNA]</scope>
    <source>
        <strain evidence="5">16-048</strain>
        <strain evidence="8">16-048 (F4)</strain>
    </source>
</reference>
<dbReference type="RefSeq" id="WP_064773703.1">
    <property type="nucleotide sequence ID" value="NZ_JRMP02000016.1"/>
</dbReference>
<dbReference type="GO" id="GO:0004518">
    <property type="term" value="F:nuclease activity"/>
    <property type="evidence" value="ECO:0007669"/>
    <property type="project" value="UniProtKB-KW"/>
</dbReference>